<reference evidence="1 2" key="1">
    <citation type="submission" date="2014-11" db="EMBL/GenBank/DDBJ databases">
        <title>Genetic blueprint of the zoonotic pathogen Toxocara canis.</title>
        <authorList>
            <person name="Zhu X.-Q."/>
            <person name="Korhonen P.K."/>
            <person name="Cai H."/>
            <person name="Young N.D."/>
            <person name="Nejsum P."/>
            <person name="von Samson-Himmelstjerna G."/>
            <person name="Boag P.R."/>
            <person name="Tan P."/>
            <person name="Li Q."/>
            <person name="Min J."/>
            <person name="Yang Y."/>
            <person name="Wang X."/>
            <person name="Fang X."/>
            <person name="Hall R.S."/>
            <person name="Hofmann A."/>
            <person name="Sternberg P.W."/>
            <person name="Jex A.R."/>
            <person name="Gasser R.B."/>
        </authorList>
    </citation>
    <scope>NUCLEOTIDE SEQUENCE [LARGE SCALE GENOMIC DNA]</scope>
    <source>
        <strain evidence="1">PN_DK_2014</strain>
    </source>
</reference>
<proteinExistence type="predicted"/>
<name>A0A0B2VCY7_TOXCA</name>
<dbReference type="Proteomes" id="UP000031036">
    <property type="component" value="Unassembled WGS sequence"/>
</dbReference>
<dbReference type="EMBL" id="JPKZ01001923">
    <property type="protein sequence ID" value="KHN79398.1"/>
    <property type="molecule type" value="Genomic_DNA"/>
</dbReference>
<organism evidence="1 2">
    <name type="scientific">Toxocara canis</name>
    <name type="common">Canine roundworm</name>
    <dbReference type="NCBI Taxonomy" id="6265"/>
    <lineage>
        <taxon>Eukaryota</taxon>
        <taxon>Metazoa</taxon>
        <taxon>Ecdysozoa</taxon>
        <taxon>Nematoda</taxon>
        <taxon>Chromadorea</taxon>
        <taxon>Rhabditida</taxon>
        <taxon>Spirurina</taxon>
        <taxon>Ascaridomorpha</taxon>
        <taxon>Ascaridoidea</taxon>
        <taxon>Toxocaridae</taxon>
        <taxon>Toxocara</taxon>
    </lineage>
</organism>
<dbReference type="OrthoDB" id="10063560at2759"/>
<keyword evidence="2" id="KW-1185">Reference proteome</keyword>
<accession>A0A0B2VCY7</accession>
<dbReference type="STRING" id="6265.A0A0B2VCY7"/>
<evidence type="ECO:0000313" key="2">
    <source>
        <dbReference type="Proteomes" id="UP000031036"/>
    </source>
</evidence>
<evidence type="ECO:0000313" key="1">
    <source>
        <dbReference type="EMBL" id="KHN79398.1"/>
    </source>
</evidence>
<sequence>MFVPFPHSDAPTRDDDHTRAHGIQLLHMRGRECGSPERGAEQLIRSGVIVTVSSDIKMMQMEYDLDTVTAASTNRAASKKLFQQLQHLSNRPLHAVALSEPQMLHRSPSGAQKKIRQRQEQRVCKGFSIEKMPFRIQETPIYGP</sequence>
<comment type="caution">
    <text evidence="1">The sequence shown here is derived from an EMBL/GenBank/DDBJ whole genome shotgun (WGS) entry which is preliminary data.</text>
</comment>
<dbReference type="AlphaFoldDB" id="A0A0B2VCY7"/>
<gene>
    <name evidence="1" type="ORF">Tcan_10461</name>
</gene>
<protein>
    <submittedName>
        <fullName evidence="1">Uncharacterized protein</fullName>
    </submittedName>
</protein>